<dbReference type="Gene3D" id="1.10.1740.10">
    <property type="match status" value="1"/>
</dbReference>
<dbReference type="GO" id="GO:0006352">
    <property type="term" value="P:DNA-templated transcription initiation"/>
    <property type="evidence" value="ECO:0007669"/>
    <property type="project" value="InterPro"/>
</dbReference>
<evidence type="ECO:0000256" key="4">
    <source>
        <dbReference type="ARBA" id="ARBA00023125"/>
    </source>
</evidence>
<comment type="similarity">
    <text evidence="1">Belongs to the sigma-70 factor family. ECF subfamily.</text>
</comment>
<evidence type="ECO:0000259" key="6">
    <source>
        <dbReference type="Pfam" id="PF04542"/>
    </source>
</evidence>
<dbReference type="SUPFAM" id="SSF88946">
    <property type="entry name" value="Sigma2 domain of RNA polymerase sigma factors"/>
    <property type="match status" value="1"/>
</dbReference>
<dbReference type="SUPFAM" id="SSF88659">
    <property type="entry name" value="Sigma3 and sigma4 domains of RNA polymerase sigma factors"/>
    <property type="match status" value="1"/>
</dbReference>
<evidence type="ECO:0000256" key="5">
    <source>
        <dbReference type="ARBA" id="ARBA00023163"/>
    </source>
</evidence>
<protein>
    <submittedName>
        <fullName evidence="7">RNA polymerase sigma factor (Sigma-70 family)</fullName>
    </submittedName>
</protein>
<dbReference type="NCBIfam" id="TIGR02937">
    <property type="entry name" value="sigma70-ECF"/>
    <property type="match status" value="1"/>
</dbReference>
<keyword evidence="2" id="KW-0805">Transcription regulation</keyword>
<dbReference type="Pfam" id="PF04542">
    <property type="entry name" value="Sigma70_r2"/>
    <property type="match status" value="1"/>
</dbReference>
<dbReference type="InterPro" id="IPR039425">
    <property type="entry name" value="RNA_pol_sigma-70-like"/>
</dbReference>
<evidence type="ECO:0000256" key="1">
    <source>
        <dbReference type="ARBA" id="ARBA00010641"/>
    </source>
</evidence>
<evidence type="ECO:0000313" key="7">
    <source>
        <dbReference type="EMBL" id="TWH21293.1"/>
    </source>
</evidence>
<dbReference type="InterPro" id="IPR013324">
    <property type="entry name" value="RNA_pol_sigma_r3/r4-like"/>
</dbReference>
<organism evidence="7 8">
    <name type="scientific">Prauserella rugosa</name>
    <dbReference type="NCBI Taxonomy" id="43354"/>
    <lineage>
        <taxon>Bacteria</taxon>
        <taxon>Bacillati</taxon>
        <taxon>Actinomycetota</taxon>
        <taxon>Actinomycetes</taxon>
        <taxon>Pseudonocardiales</taxon>
        <taxon>Pseudonocardiaceae</taxon>
        <taxon>Prauserella</taxon>
    </lineage>
</organism>
<gene>
    <name evidence="7" type="ORF">JD82_03152</name>
</gene>
<dbReference type="InterPro" id="IPR013325">
    <property type="entry name" value="RNA_pol_sigma_r2"/>
</dbReference>
<proteinExistence type="inferred from homology"/>
<keyword evidence="4" id="KW-0238">DNA-binding</keyword>
<comment type="caution">
    <text evidence="7">The sequence shown here is derived from an EMBL/GenBank/DDBJ whole genome shotgun (WGS) entry which is preliminary data.</text>
</comment>
<sequence>MAESTGSGGMPWEGLEGHDLHAACLTAARAGDRRAMNRLVAELSPLVWHVARGNGLDAHAAEDVVQTVWLTLLRRIGEVGEPRALAAWLITTTRREALRAGRRAEALTLTDDVADAAAGAHPPPEDVVLRAERDRSLWRAFRGLSTRCQELLRLTVLAGKAEYRYVADALGMPHGSIGPTRSRCLARMRELLSASRPDPTEGQA</sequence>
<dbReference type="Proteomes" id="UP000317303">
    <property type="component" value="Unassembled WGS sequence"/>
</dbReference>
<evidence type="ECO:0000256" key="2">
    <source>
        <dbReference type="ARBA" id="ARBA00023015"/>
    </source>
</evidence>
<keyword evidence="3" id="KW-0731">Sigma factor</keyword>
<dbReference type="GO" id="GO:0016987">
    <property type="term" value="F:sigma factor activity"/>
    <property type="evidence" value="ECO:0007669"/>
    <property type="project" value="UniProtKB-KW"/>
</dbReference>
<dbReference type="OrthoDB" id="265863at2"/>
<dbReference type="InterPro" id="IPR007627">
    <property type="entry name" value="RNA_pol_sigma70_r2"/>
</dbReference>
<dbReference type="AlphaFoldDB" id="A0A660CI33"/>
<keyword evidence="5" id="KW-0804">Transcription</keyword>
<evidence type="ECO:0000256" key="3">
    <source>
        <dbReference type="ARBA" id="ARBA00023082"/>
    </source>
</evidence>
<keyword evidence="8" id="KW-1185">Reference proteome</keyword>
<evidence type="ECO:0000313" key="8">
    <source>
        <dbReference type="Proteomes" id="UP000317303"/>
    </source>
</evidence>
<dbReference type="RefSeq" id="WP_030532082.1">
    <property type="nucleotide sequence ID" value="NZ_JOIJ01000007.1"/>
</dbReference>
<dbReference type="EMBL" id="VLJV01000001">
    <property type="protein sequence ID" value="TWH21293.1"/>
    <property type="molecule type" value="Genomic_DNA"/>
</dbReference>
<accession>A0A660CI33</accession>
<dbReference type="PANTHER" id="PTHR43133:SF8">
    <property type="entry name" value="RNA POLYMERASE SIGMA FACTOR HI_1459-RELATED"/>
    <property type="match status" value="1"/>
</dbReference>
<dbReference type="Gene3D" id="1.10.10.10">
    <property type="entry name" value="Winged helix-like DNA-binding domain superfamily/Winged helix DNA-binding domain"/>
    <property type="match status" value="1"/>
</dbReference>
<name>A0A660CI33_9PSEU</name>
<reference evidence="7 8" key="1">
    <citation type="submission" date="2019-07" db="EMBL/GenBank/DDBJ databases">
        <title>R&amp;d 2014.</title>
        <authorList>
            <person name="Klenk H.-P."/>
        </authorList>
    </citation>
    <scope>NUCLEOTIDE SEQUENCE [LARGE SCALE GENOMIC DNA]</scope>
    <source>
        <strain evidence="7 8">DSM 43194</strain>
    </source>
</reference>
<dbReference type="PANTHER" id="PTHR43133">
    <property type="entry name" value="RNA POLYMERASE ECF-TYPE SIGMA FACTO"/>
    <property type="match status" value="1"/>
</dbReference>
<feature type="domain" description="RNA polymerase sigma-70 region 2" evidence="6">
    <location>
        <begin position="39"/>
        <end position="104"/>
    </location>
</feature>
<dbReference type="GO" id="GO:0003677">
    <property type="term" value="F:DNA binding"/>
    <property type="evidence" value="ECO:0007669"/>
    <property type="project" value="UniProtKB-KW"/>
</dbReference>
<dbReference type="InterPro" id="IPR014284">
    <property type="entry name" value="RNA_pol_sigma-70_dom"/>
</dbReference>
<dbReference type="InterPro" id="IPR036388">
    <property type="entry name" value="WH-like_DNA-bd_sf"/>
</dbReference>